<evidence type="ECO:0000313" key="2">
    <source>
        <dbReference type="Proteomes" id="UP001162992"/>
    </source>
</evidence>
<name>A0ACC2DVJ8_DIPCM</name>
<evidence type="ECO:0000313" key="1">
    <source>
        <dbReference type="EMBL" id="KAJ7558231.1"/>
    </source>
</evidence>
<reference evidence="2" key="1">
    <citation type="journal article" date="2024" name="Proc. Natl. Acad. Sci. U.S.A.">
        <title>Extraordinary preservation of gene collinearity over three hundred million years revealed in homosporous lycophytes.</title>
        <authorList>
            <person name="Li C."/>
            <person name="Wickell D."/>
            <person name="Kuo L.Y."/>
            <person name="Chen X."/>
            <person name="Nie B."/>
            <person name="Liao X."/>
            <person name="Peng D."/>
            <person name="Ji J."/>
            <person name="Jenkins J."/>
            <person name="Williams M."/>
            <person name="Shu S."/>
            <person name="Plott C."/>
            <person name="Barry K."/>
            <person name="Rajasekar S."/>
            <person name="Grimwood J."/>
            <person name="Han X."/>
            <person name="Sun S."/>
            <person name="Hou Z."/>
            <person name="He W."/>
            <person name="Dai G."/>
            <person name="Sun C."/>
            <person name="Schmutz J."/>
            <person name="Leebens-Mack J.H."/>
            <person name="Li F.W."/>
            <person name="Wang L."/>
        </authorList>
    </citation>
    <scope>NUCLEOTIDE SEQUENCE [LARGE SCALE GENOMIC DNA]</scope>
    <source>
        <strain evidence="2">cv. PW_Plant_1</strain>
    </source>
</reference>
<dbReference type="EMBL" id="CM055095">
    <property type="protein sequence ID" value="KAJ7558231.1"/>
    <property type="molecule type" value="Genomic_DNA"/>
</dbReference>
<comment type="caution">
    <text evidence="1">The sequence shown here is derived from an EMBL/GenBank/DDBJ whole genome shotgun (WGS) entry which is preliminary data.</text>
</comment>
<keyword evidence="2" id="KW-1185">Reference proteome</keyword>
<accession>A0ACC2DVJ8</accession>
<sequence length="227" mass="25544">MTARMSRFSSVVCDPKRRDMLLGLSAAQFPASTDSSGMNDFKEEDMWAEEIRGWADDDDSFRRVDRRFSAKDSGDPLRLHSGSRRWLGRNPDPLGDTGLARGLSGLSQLRDGTNARIAATSRRISMVQSMDAGRQIIPQSLPVNVPDWSKILGSEKQNHNAWVNESFTEEDMDDEDKLPPHELLARQYARSEMTTFSVFEGAGRTLKGRDLSRVRYAVLRQTGFIDS</sequence>
<proteinExistence type="predicted"/>
<protein>
    <submittedName>
        <fullName evidence="1">Uncharacterized protein</fullName>
    </submittedName>
</protein>
<dbReference type="Proteomes" id="UP001162992">
    <property type="component" value="Chromosome 4"/>
</dbReference>
<gene>
    <name evidence="1" type="ORF">O6H91_04G029500</name>
</gene>
<organism evidence="1 2">
    <name type="scientific">Diphasiastrum complanatum</name>
    <name type="common">Issler's clubmoss</name>
    <name type="synonym">Lycopodium complanatum</name>
    <dbReference type="NCBI Taxonomy" id="34168"/>
    <lineage>
        <taxon>Eukaryota</taxon>
        <taxon>Viridiplantae</taxon>
        <taxon>Streptophyta</taxon>
        <taxon>Embryophyta</taxon>
        <taxon>Tracheophyta</taxon>
        <taxon>Lycopodiopsida</taxon>
        <taxon>Lycopodiales</taxon>
        <taxon>Lycopodiaceae</taxon>
        <taxon>Lycopodioideae</taxon>
        <taxon>Diphasiastrum</taxon>
    </lineage>
</organism>